<dbReference type="OrthoDB" id="9785236at2"/>
<keyword evidence="2" id="KW-1185">Reference proteome</keyword>
<dbReference type="Gene3D" id="3.10.28.20">
    <property type="entry name" value="Acetamidase/Formamidase-like domains"/>
    <property type="match status" value="1"/>
</dbReference>
<dbReference type="GO" id="GO:0016811">
    <property type="term" value="F:hydrolase activity, acting on carbon-nitrogen (but not peptide) bonds, in linear amides"/>
    <property type="evidence" value="ECO:0007669"/>
    <property type="project" value="InterPro"/>
</dbReference>
<dbReference type="Gene3D" id="2.60.120.580">
    <property type="entry name" value="Acetamidase/Formamidase-like domains"/>
    <property type="match status" value="2"/>
</dbReference>
<dbReference type="PANTHER" id="PTHR31891">
    <property type="entry name" value="FORMAMIDASE C869.04-RELATED"/>
    <property type="match status" value="1"/>
</dbReference>
<dbReference type="AlphaFoldDB" id="A0A3P3DJ85"/>
<comment type="caution">
    <text evidence="1">The sequence shown here is derived from an EMBL/GenBank/DDBJ whole genome shotgun (WGS) entry which is preliminary data.</text>
</comment>
<dbReference type="Pfam" id="PF03069">
    <property type="entry name" value="FmdA_AmdA"/>
    <property type="match status" value="2"/>
</dbReference>
<dbReference type="Proteomes" id="UP000282125">
    <property type="component" value="Unassembled WGS sequence"/>
</dbReference>
<reference evidence="1 2" key="1">
    <citation type="submission" date="2018-11" db="EMBL/GenBank/DDBJ databases">
        <title>Gemmobacter sp. nov., YIM 102744-1 draft genome.</title>
        <authorList>
            <person name="Li G."/>
            <person name="Jiang Y."/>
        </authorList>
    </citation>
    <scope>NUCLEOTIDE SEQUENCE [LARGE SCALE GENOMIC DNA]</scope>
    <source>
        <strain evidence="1 2">YIM 102744-1</strain>
    </source>
</reference>
<sequence>MLHHLPARPDTILWGHLDPDAAPVLRIRPGDSVEVETLSGGARNLPAAGQPGTALPAHLAVIAAKSPELGPHMLTGPIAVEGAMPGDRLVVEIEEIRFAQDYGWNAIEPGFGMFPDLATAYENLTVAIDRDRGTAQLPWGPEAALAPFFGILAVAPPRAGGRLSSVPPGGFGGNIDNRLARAGAVISLPVFVPGALFMAGDGHALQGDGEICDTALETALNGRFRFQLEKGTAPSAPEILYDNRLITMGFDPDLDRAAEAAAARMIDNICARSPLTRTEAFRHCSLFGSLRITQVVNGVKGVHCLLDLGSLEGAGGL</sequence>
<dbReference type="RefSeq" id="WP_124965092.1">
    <property type="nucleotide sequence ID" value="NZ_RRAZ01000014.1"/>
</dbReference>
<gene>
    <name evidence="1" type="ORF">EG244_11265</name>
</gene>
<dbReference type="EMBL" id="RRAZ01000014">
    <property type="protein sequence ID" value="RRH74321.1"/>
    <property type="molecule type" value="Genomic_DNA"/>
</dbReference>
<dbReference type="PANTHER" id="PTHR31891:SF1">
    <property type="entry name" value="FORMAMIDASE C869.04-RELATED"/>
    <property type="match status" value="1"/>
</dbReference>
<proteinExistence type="predicted"/>
<name>A0A3P3DJ85_9RHOB</name>
<protein>
    <submittedName>
        <fullName evidence="1">Acetamidase</fullName>
    </submittedName>
</protein>
<accession>A0A3P3DJ85</accession>
<evidence type="ECO:0000313" key="1">
    <source>
        <dbReference type="EMBL" id="RRH74321.1"/>
    </source>
</evidence>
<evidence type="ECO:0000313" key="2">
    <source>
        <dbReference type="Proteomes" id="UP000282125"/>
    </source>
</evidence>
<dbReference type="InterPro" id="IPR004304">
    <property type="entry name" value="FmdA_AmdA"/>
</dbReference>
<organism evidence="1 2">
    <name type="scientific">Falsigemmobacter faecalis</name>
    <dbReference type="NCBI Taxonomy" id="2488730"/>
    <lineage>
        <taxon>Bacteria</taxon>
        <taxon>Pseudomonadati</taxon>
        <taxon>Pseudomonadota</taxon>
        <taxon>Alphaproteobacteria</taxon>
        <taxon>Rhodobacterales</taxon>
        <taxon>Paracoccaceae</taxon>
        <taxon>Falsigemmobacter</taxon>
    </lineage>
</organism>
<dbReference type="SUPFAM" id="SSF141130">
    <property type="entry name" value="Acetamidase/Formamidase-like"/>
    <property type="match status" value="1"/>
</dbReference>